<organism evidence="1 2">
    <name type="scientific">Heyndrickxia coagulans</name>
    <name type="common">Weizmannia coagulans</name>
    <dbReference type="NCBI Taxonomy" id="1398"/>
    <lineage>
        <taxon>Bacteria</taxon>
        <taxon>Bacillati</taxon>
        <taxon>Bacillota</taxon>
        <taxon>Bacilli</taxon>
        <taxon>Bacillales</taxon>
        <taxon>Bacillaceae</taxon>
        <taxon>Heyndrickxia</taxon>
    </lineage>
</organism>
<evidence type="ECO:0000313" key="1">
    <source>
        <dbReference type="EMBL" id="KYC65730.1"/>
    </source>
</evidence>
<dbReference type="Proteomes" id="UP000075288">
    <property type="component" value="Unassembled WGS sequence"/>
</dbReference>
<dbReference type="PATRIC" id="fig|1398.26.peg.870"/>
<accession>A0A150K836</accession>
<reference evidence="1 2" key="1">
    <citation type="submission" date="2016-01" db="EMBL/GenBank/DDBJ databases">
        <title>Genome Sequences of Twelve Sporeforming Bacillus Species Isolated from Foods.</title>
        <authorList>
            <person name="Berendsen E.M."/>
            <person name="Wells-Bennik M.H."/>
            <person name="Krawcyk A.O."/>
            <person name="De Jong A."/>
            <person name="Holsappel S."/>
            <person name="Eijlander R.T."/>
            <person name="Kuipers O.P."/>
        </authorList>
    </citation>
    <scope>NUCLEOTIDE SEQUENCE [LARGE SCALE GENOMIC DNA]</scope>
    <source>
        <strain evidence="1 2">B4098</strain>
    </source>
</reference>
<proteinExistence type="predicted"/>
<sequence length="58" mass="6452">MRRHFPLKRLAKGPLLSGSGAKAAGNGESRAVASCHKMFEAFSFGGSWPKRFFVRQRE</sequence>
<gene>
    <name evidence="1" type="ORF">B4098_0947</name>
</gene>
<comment type="caution">
    <text evidence="1">The sequence shown here is derived from an EMBL/GenBank/DDBJ whole genome shotgun (WGS) entry which is preliminary data.</text>
</comment>
<dbReference type="EMBL" id="LQYG01000013">
    <property type="protein sequence ID" value="KYC65730.1"/>
    <property type="molecule type" value="Genomic_DNA"/>
</dbReference>
<name>A0A150K836_HEYCO</name>
<evidence type="ECO:0000313" key="2">
    <source>
        <dbReference type="Proteomes" id="UP000075288"/>
    </source>
</evidence>
<protein>
    <submittedName>
        <fullName evidence="1">Uncharacterized protein</fullName>
    </submittedName>
</protein>
<dbReference type="AlphaFoldDB" id="A0A150K836"/>